<dbReference type="EMBL" id="MVHH01000069">
    <property type="protein sequence ID" value="OQZ91974.1"/>
    <property type="molecule type" value="Genomic_DNA"/>
</dbReference>
<dbReference type="RefSeq" id="WP_083071132.1">
    <property type="nucleotide sequence ID" value="NZ_JACKUJ010000045.1"/>
</dbReference>
<keyword evidence="2" id="KW-1185">Reference proteome</keyword>
<dbReference type="Proteomes" id="UP000192327">
    <property type="component" value="Unassembled WGS sequence"/>
</dbReference>
<name>A0ABX3RDA8_9MYCO</name>
<dbReference type="InterPro" id="IPR021352">
    <property type="entry name" value="DUF2971"/>
</dbReference>
<gene>
    <name evidence="1" type="ORF">BST15_19490</name>
</gene>
<evidence type="ECO:0000313" key="2">
    <source>
        <dbReference type="Proteomes" id="UP000192327"/>
    </source>
</evidence>
<dbReference type="Pfam" id="PF11185">
    <property type="entry name" value="DUF2971"/>
    <property type="match status" value="1"/>
</dbReference>
<proteinExistence type="predicted"/>
<organism evidence="1 2">
    <name type="scientific">Mycolicibacter arupensis</name>
    <dbReference type="NCBI Taxonomy" id="342002"/>
    <lineage>
        <taxon>Bacteria</taxon>
        <taxon>Bacillati</taxon>
        <taxon>Actinomycetota</taxon>
        <taxon>Actinomycetes</taxon>
        <taxon>Mycobacteriales</taxon>
        <taxon>Mycobacteriaceae</taxon>
        <taxon>Mycolicibacter</taxon>
    </lineage>
</organism>
<evidence type="ECO:0000313" key="1">
    <source>
        <dbReference type="EMBL" id="OQZ91974.1"/>
    </source>
</evidence>
<protein>
    <recommendedName>
        <fullName evidence="3">DUF2971 domain-containing protein</fullName>
    </recommendedName>
</protein>
<sequence>MPAIYHYTDAQAFAKIIENAELWATDFRYLNDSREFRYAWKPFVKALRNLSPAGGDYSETYKAQITILQETNSIKLANLDSSVFVACFTERRDAISQWSRYGANGHGVALGFNAEAIAKVRAPLYSLTPMLCNVQPEQMASLHKVNYGKVARRVHVDRLIQMVKSCGKQDGVDTQYRIGNLISMFPALIESLSLTKDSGFKDEREHRLVLHEFQGYTDKWREILSRQPQPYSDLAKTSPLTVDVQFRAAGPSLFKPYILLPFDRSALMEVVIGPSNKNNLTKPTVEKFLRRYGFSNTEVSLSKRPYQT</sequence>
<reference evidence="1 2" key="1">
    <citation type="submission" date="2016-12" db="EMBL/GenBank/DDBJ databases">
        <title>The new phylogeny of genus Mycobacterium.</title>
        <authorList>
            <person name="Tortoli E."/>
            <person name="Trovato A."/>
            <person name="Cirillo D.M."/>
        </authorList>
    </citation>
    <scope>NUCLEOTIDE SEQUENCE [LARGE SCALE GENOMIC DNA]</scope>
    <source>
        <strain evidence="1 2">DSM 44942</strain>
    </source>
</reference>
<accession>A0ABX3RDA8</accession>
<comment type="caution">
    <text evidence="1">The sequence shown here is derived from an EMBL/GenBank/DDBJ whole genome shotgun (WGS) entry which is preliminary data.</text>
</comment>
<evidence type="ECO:0008006" key="3">
    <source>
        <dbReference type="Google" id="ProtNLM"/>
    </source>
</evidence>